<dbReference type="Proteomes" id="UP000324705">
    <property type="component" value="Chromosome 7B"/>
</dbReference>
<gene>
    <name evidence="1" type="ORF">TRITD_7Bv1G047780</name>
</gene>
<dbReference type="Gramene" id="TRITD7Bv1G047780.1">
    <property type="protein sequence ID" value="TRITD7Bv1G047780.1"/>
    <property type="gene ID" value="TRITD7Bv1G047780"/>
</dbReference>
<name>A0A9R0ZXP2_TRITD</name>
<evidence type="ECO:0000313" key="1">
    <source>
        <dbReference type="EMBL" id="VAI85014.1"/>
    </source>
</evidence>
<dbReference type="EMBL" id="LT934124">
    <property type="protein sequence ID" value="VAI85014.1"/>
    <property type="molecule type" value="Genomic_DNA"/>
</dbReference>
<reference evidence="1 2" key="1">
    <citation type="submission" date="2017-09" db="EMBL/GenBank/DDBJ databases">
        <authorList>
            <consortium name="International Durum Wheat Genome Sequencing Consortium (IDWGSC)"/>
            <person name="Milanesi L."/>
        </authorList>
    </citation>
    <scope>NUCLEOTIDE SEQUENCE [LARGE SCALE GENOMIC DNA]</scope>
    <source>
        <strain evidence="2">cv. Svevo</strain>
    </source>
</reference>
<accession>A0A9R0ZXP2</accession>
<evidence type="ECO:0000313" key="2">
    <source>
        <dbReference type="Proteomes" id="UP000324705"/>
    </source>
</evidence>
<dbReference type="InterPro" id="IPR006461">
    <property type="entry name" value="PLAC_motif_containing"/>
</dbReference>
<dbReference type="Pfam" id="PF04749">
    <property type="entry name" value="PLAC8"/>
    <property type="match status" value="1"/>
</dbReference>
<organism evidence="1 2">
    <name type="scientific">Triticum turgidum subsp. durum</name>
    <name type="common">Durum wheat</name>
    <name type="synonym">Triticum durum</name>
    <dbReference type="NCBI Taxonomy" id="4567"/>
    <lineage>
        <taxon>Eukaryota</taxon>
        <taxon>Viridiplantae</taxon>
        <taxon>Streptophyta</taxon>
        <taxon>Embryophyta</taxon>
        <taxon>Tracheophyta</taxon>
        <taxon>Spermatophyta</taxon>
        <taxon>Magnoliopsida</taxon>
        <taxon>Liliopsida</taxon>
        <taxon>Poales</taxon>
        <taxon>Poaceae</taxon>
        <taxon>BOP clade</taxon>
        <taxon>Pooideae</taxon>
        <taxon>Triticodae</taxon>
        <taxon>Triticeae</taxon>
        <taxon>Triticinae</taxon>
        <taxon>Triticum</taxon>
    </lineage>
</organism>
<dbReference type="OMA" id="KKIHVFH"/>
<proteinExistence type="predicted"/>
<dbReference type="AlphaFoldDB" id="A0A9R0ZXP2"/>
<dbReference type="PANTHER" id="PTHR15907">
    <property type="entry name" value="DUF614 FAMILY PROTEIN-RELATED"/>
    <property type="match status" value="1"/>
</dbReference>
<sequence length="121" mass="13588">MNGTLYVCLACVGCNWLYSCTKRSAMRSQYNLTASPCMDCCVHFFCESCALCQEYKELENRGFNMAKGRCVLLKECIVKKIHVFHKGKVMMTKSLNLQDGKVKMVGCVQGMKAPGKQGMCF</sequence>
<dbReference type="NCBIfam" id="TIGR01571">
    <property type="entry name" value="A_thal_Cys_rich"/>
    <property type="match status" value="1"/>
</dbReference>
<keyword evidence="2" id="KW-1185">Reference proteome</keyword>
<protein>
    <submittedName>
        <fullName evidence="1">Uncharacterized protein</fullName>
    </submittedName>
</protein>